<evidence type="ECO:0000313" key="1">
    <source>
        <dbReference type="EMBL" id="GLK83782.1"/>
    </source>
</evidence>
<dbReference type="Proteomes" id="UP001143330">
    <property type="component" value="Unassembled WGS sequence"/>
</dbReference>
<dbReference type="AlphaFoldDB" id="A0A9W6JV07"/>
<dbReference type="RefSeq" id="WP_213363988.1">
    <property type="nucleotide sequence ID" value="NZ_BSFM01000011.1"/>
</dbReference>
<name>A0A9W6JV07_9HYPH</name>
<gene>
    <name evidence="1" type="ORF">GCM10017653_18520</name>
</gene>
<sequence length="59" mass="6273">MDLIGFDPATDFTILPWLSERLAGTMQPDDVILGGSRDLPLGSQALKQAVHIADGVIVP</sequence>
<keyword evidence="2" id="KW-1185">Reference proteome</keyword>
<evidence type="ECO:0000313" key="2">
    <source>
        <dbReference type="Proteomes" id="UP001143330"/>
    </source>
</evidence>
<comment type="caution">
    <text evidence="1">The sequence shown here is derived from an EMBL/GenBank/DDBJ whole genome shotgun (WGS) entry which is preliminary data.</text>
</comment>
<accession>A0A9W6JV07</accession>
<proteinExistence type="predicted"/>
<dbReference type="EMBL" id="BSFM01000011">
    <property type="protein sequence ID" value="GLK83782.1"/>
    <property type="molecule type" value="Genomic_DNA"/>
</dbReference>
<reference evidence="1" key="1">
    <citation type="journal article" date="2014" name="Int. J. Syst. Evol. Microbiol.">
        <title>Complete genome sequence of Corynebacterium casei LMG S-19264T (=DSM 44701T), isolated from a smear-ripened cheese.</title>
        <authorList>
            <consortium name="US DOE Joint Genome Institute (JGI-PGF)"/>
            <person name="Walter F."/>
            <person name="Albersmeier A."/>
            <person name="Kalinowski J."/>
            <person name="Ruckert C."/>
        </authorList>
    </citation>
    <scope>NUCLEOTIDE SEQUENCE</scope>
    <source>
        <strain evidence="1">VKM B-2789</strain>
    </source>
</reference>
<reference evidence="1" key="2">
    <citation type="submission" date="2023-01" db="EMBL/GenBank/DDBJ databases">
        <authorList>
            <person name="Sun Q."/>
            <person name="Evtushenko L."/>
        </authorList>
    </citation>
    <scope>NUCLEOTIDE SEQUENCE</scope>
    <source>
        <strain evidence="1">VKM B-2789</strain>
    </source>
</reference>
<protein>
    <submittedName>
        <fullName evidence="1">Uncharacterized protein</fullName>
    </submittedName>
</protein>
<organism evidence="1 2">
    <name type="scientific">Ancylobacter defluvii</name>
    <dbReference type="NCBI Taxonomy" id="1282440"/>
    <lineage>
        <taxon>Bacteria</taxon>
        <taxon>Pseudomonadati</taxon>
        <taxon>Pseudomonadota</taxon>
        <taxon>Alphaproteobacteria</taxon>
        <taxon>Hyphomicrobiales</taxon>
        <taxon>Xanthobacteraceae</taxon>
        <taxon>Ancylobacter</taxon>
    </lineage>
</organism>